<sequence>MRIRKNAKLSALLYATSSSTIPEPHVDRDDVFAGNDSSNQSISVVQREIEIGRQWEYSGGVAAPNKAEQPKSEGIILCSKTDGKSWQCRREATKGNSLCEHHLSLMKNYTNNLPNSTTKKPEKPLVFRPRPKRASTLASSNPHEFYYYSGFGPRWGKKRGENSKNNGSTTPKSVEHEHELDPLILSRIIDEDFDYDEDEEEENRENTKKRARKPIKARSLKSLM</sequence>
<evidence type="ECO:0000313" key="5">
    <source>
        <dbReference type="EMBL" id="KAG8389181.1"/>
    </source>
</evidence>
<dbReference type="InterPro" id="IPR014977">
    <property type="entry name" value="WRC_dom"/>
</dbReference>
<feature type="domain" description="WRC" evidence="4">
    <location>
        <begin position="72"/>
        <end position="116"/>
    </location>
</feature>
<feature type="region of interest" description="Disordered" evidence="3">
    <location>
        <begin position="157"/>
        <end position="224"/>
    </location>
</feature>
<feature type="compositionally biased region" description="Acidic residues" evidence="3">
    <location>
        <begin position="191"/>
        <end position="203"/>
    </location>
</feature>
<dbReference type="EMBL" id="WHWC01000002">
    <property type="protein sequence ID" value="KAG8389181.1"/>
    <property type="molecule type" value="Genomic_DNA"/>
</dbReference>
<dbReference type="AlphaFoldDB" id="A0AAV6Y1S8"/>
<evidence type="ECO:0000256" key="3">
    <source>
        <dbReference type="SAM" id="MobiDB-lite"/>
    </source>
</evidence>
<feature type="compositionally biased region" description="Basic residues" evidence="3">
    <location>
        <begin position="207"/>
        <end position="224"/>
    </location>
</feature>
<dbReference type="PANTHER" id="PTHR34680">
    <property type="entry name" value="EXPRESSED PROTEIN"/>
    <property type="match status" value="1"/>
</dbReference>
<feature type="compositionally biased region" description="Polar residues" evidence="3">
    <location>
        <begin position="163"/>
        <end position="172"/>
    </location>
</feature>
<evidence type="ECO:0000259" key="4">
    <source>
        <dbReference type="PROSITE" id="PS51667"/>
    </source>
</evidence>
<gene>
    <name evidence="5" type="ORF">BUALT_Bualt02G0202300</name>
</gene>
<evidence type="ECO:0000256" key="1">
    <source>
        <dbReference type="ARBA" id="ARBA00023242"/>
    </source>
</evidence>
<accession>A0AAV6Y1S8</accession>
<proteinExistence type="predicted"/>
<feature type="region of interest" description="Disordered" evidence="3">
    <location>
        <begin position="110"/>
        <end position="135"/>
    </location>
</feature>
<evidence type="ECO:0000256" key="2">
    <source>
        <dbReference type="PROSITE-ProRule" id="PRU01002"/>
    </source>
</evidence>
<keyword evidence="1" id="KW-0539">Nucleus</keyword>
<dbReference type="Pfam" id="PF08879">
    <property type="entry name" value="WRC"/>
    <property type="match status" value="1"/>
</dbReference>
<evidence type="ECO:0000313" key="6">
    <source>
        <dbReference type="Proteomes" id="UP000826271"/>
    </source>
</evidence>
<dbReference type="Proteomes" id="UP000826271">
    <property type="component" value="Unassembled WGS sequence"/>
</dbReference>
<comment type="caution">
    <text evidence="2">Lacks conserved residue(s) required for the propagation of feature annotation.</text>
</comment>
<organism evidence="5 6">
    <name type="scientific">Buddleja alternifolia</name>
    <dbReference type="NCBI Taxonomy" id="168488"/>
    <lineage>
        <taxon>Eukaryota</taxon>
        <taxon>Viridiplantae</taxon>
        <taxon>Streptophyta</taxon>
        <taxon>Embryophyta</taxon>
        <taxon>Tracheophyta</taxon>
        <taxon>Spermatophyta</taxon>
        <taxon>Magnoliopsida</taxon>
        <taxon>eudicotyledons</taxon>
        <taxon>Gunneridae</taxon>
        <taxon>Pentapetalae</taxon>
        <taxon>asterids</taxon>
        <taxon>lamiids</taxon>
        <taxon>Lamiales</taxon>
        <taxon>Scrophulariaceae</taxon>
        <taxon>Buddlejeae</taxon>
        <taxon>Buddleja</taxon>
    </lineage>
</organism>
<protein>
    <recommendedName>
        <fullName evidence="4">WRC domain-containing protein</fullName>
    </recommendedName>
</protein>
<reference evidence="5" key="1">
    <citation type="submission" date="2019-10" db="EMBL/GenBank/DDBJ databases">
        <authorList>
            <person name="Zhang R."/>
            <person name="Pan Y."/>
            <person name="Wang J."/>
            <person name="Ma R."/>
            <person name="Yu S."/>
        </authorList>
    </citation>
    <scope>NUCLEOTIDE SEQUENCE</scope>
    <source>
        <strain evidence="5">LA-IB0</strain>
        <tissue evidence="5">Leaf</tissue>
    </source>
</reference>
<keyword evidence="6" id="KW-1185">Reference proteome</keyword>
<dbReference type="PROSITE" id="PS51667">
    <property type="entry name" value="WRC"/>
    <property type="match status" value="1"/>
</dbReference>
<dbReference type="PANTHER" id="PTHR34680:SF3">
    <property type="entry name" value="EXPRESSED PROTEIN"/>
    <property type="match status" value="1"/>
</dbReference>
<comment type="caution">
    <text evidence="5">The sequence shown here is derived from an EMBL/GenBank/DDBJ whole genome shotgun (WGS) entry which is preliminary data.</text>
</comment>
<name>A0AAV6Y1S8_9LAMI</name>